<dbReference type="AlphaFoldDB" id="A0A1G2FTG7"/>
<evidence type="ECO:0000256" key="7">
    <source>
        <dbReference type="PIRSR" id="PIRSR004803-2"/>
    </source>
</evidence>
<feature type="binding site" evidence="8">
    <location>
        <position position="50"/>
    </location>
    <ligand>
        <name>Ca(2+)</name>
        <dbReference type="ChEBI" id="CHEBI:29108"/>
    </ligand>
</feature>
<evidence type="ECO:0000256" key="4">
    <source>
        <dbReference type="ARBA" id="ARBA00022884"/>
    </source>
</evidence>
<keyword evidence="2 5" id="KW-0540">Nuclease</keyword>
<comment type="cofactor">
    <cofactor evidence="8">
        <name>Ca(2+)</name>
        <dbReference type="ChEBI" id="CHEBI:29108"/>
    </cofactor>
    <text evidence="8">Binds 1 Ca(2+) cation per subunit. Seen in 1 crystal structure, it is not clear if it is physiologically important.</text>
</comment>
<dbReference type="EMBL" id="MHNI01000031">
    <property type="protein sequence ID" value="OGZ41375.1"/>
    <property type="molecule type" value="Genomic_DNA"/>
</dbReference>
<evidence type="ECO:0000313" key="10">
    <source>
        <dbReference type="EMBL" id="OGZ41375.1"/>
    </source>
</evidence>
<keyword evidence="5" id="KW-0255">Endonuclease</keyword>
<evidence type="ECO:0000256" key="1">
    <source>
        <dbReference type="ARBA" id="ARBA00022490"/>
    </source>
</evidence>
<comment type="caution">
    <text evidence="5">Lacks conserved residue(s) required for the propagation of feature annotation.</text>
</comment>
<comment type="cofactor">
    <cofactor evidence="8">
        <name>Zn(2+)</name>
        <dbReference type="ChEBI" id="CHEBI:29105"/>
    </cofactor>
    <text evidence="8">Binds 2 Zn(2+) ions per subunit. It is not clear if Zn(2+) or Mg(2+) is physiologically important.</text>
</comment>
<comment type="caution">
    <text evidence="10">The sequence shown here is derived from an EMBL/GenBank/DDBJ whole genome shotgun (WGS) entry which is preliminary data.</text>
</comment>
<keyword evidence="5" id="KW-0378">Hydrolase</keyword>
<feature type="active site" description="Proton donor" evidence="6">
    <location>
        <position position="198"/>
    </location>
</feature>
<feature type="binding site" evidence="8">
    <location>
        <position position="166"/>
    </location>
    <ligand>
        <name>Zn(2+)</name>
        <dbReference type="ChEBI" id="CHEBI:29105"/>
        <label>1</label>
        <note>catalytic</note>
    </ligand>
</feature>
<keyword evidence="5" id="KW-0698">rRNA processing</keyword>
<dbReference type="GO" id="GO:0003723">
    <property type="term" value="F:RNA binding"/>
    <property type="evidence" value="ECO:0007669"/>
    <property type="project" value="UniProtKB-UniRule"/>
</dbReference>
<comment type="subunit">
    <text evidence="5">Homodimer, may be a subunit of the RNA degradosome.</text>
</comment>
<feature type="active site" description="Proton acceptor" evidence="6">
    <location>
        <position position="371"/>
    </location>
</feature>
<dbReference type="EC" id="3.1.-.-" evidence="5"/>
<gene>
    <name evidence="5" type="primary">rnj</name>
    <name evidence="10" type="ORF">A2W41_01390</name>
</gene>
<feature type="binding site" evidence="8">
    <location>
        <position position="447"/>
    </location>
    <ligand>
        <name>Ca(2+)</name>
        <dbReference type="ChEBI" id="CHEBI:29108"/>
    </ligand>
</feature>
<feature type="binding site" evidence="8">
    <location>
        <position position="73"/>
    </location>
    <ligand>
        <name>Zn(2+)</name>
        <dbReference type="ChEBI" id="CHEBI:29105"/>
        <label>1</label>
        <note>catalytic</note>
    </ligand>
</feature>
<dbReference type="NCBIfam" id="TIGR00649">
    <property type="entry name" value="MG423"/>
    <property type="match status" value="1"/>
</dbReference>
<comment type="function">
    <text evidence="5">An RNase that has 5'-3' exonuclease and possibly endonuclease activity. Involved in maturation of rRNA and in some organisms also mRNA maturation and/or decay.</text>
</comment>
<dbReference type="GO" id="GO:0004534">
    <property type="term" value="F:5'-3' RNA exonuclease activity"/>
    <property type="evidence" value="ECO:0007669"/>
    <property type="project" value="UniProtKB-UniRule"/>
</dbReference>
<dbReference type="InterPro" id="IPR030854">
    <property type="entry name" value="RNase_J_bac"/>
</dbReference>
<evidence type="ECO:0000259" key="9">
    <source>
        <dbReference type="SMART" id="SM00849"/>
    </source>
</evidence>
<dbReference type="Gene3D" id="3.40.50.10710">
    <property type="entry name" value="Metallo-hydrolase/oxidoreductase"/>
    <property type="match status" value="1"/>
</dbReference>
<feature type="binding site" evidence="8">
    <location>
        <position position="144"/>
    </location>
    <ligand>
        <name>Zn(2+)</name>
        <dbReference type="ChEBI" id="CHEBI:29105"/>
        <label>1</label>
        <note>catalytic</note>
    </ligand>
</feature>
<dbReference type="CDD" id="cd07714">
    <property type="entry name" value="RNaseJ_MBL-fold"/>
    <property type="match status" value="1"/>
</dbReference>
<dbReference type="InterPro" id="IPR036866">
    <property type="entry name" value="RibonucZ/Hydroxyglut_hydro"/>
</dbReference>
<dbReference type="InterPro" id="IPR004613">
    <property type="entry name" value="RNase_J"/>
</dbReference>
<keyword evidence="8" id="KW-0479">Metal-binding</keyword>
<dbReference type="Proteomes" id="UP000176700">
    <property type="component" value="Unassembled WGS sequence"/>
</dbReference>
<dbReference type="InterPro" id="IPR042173">
    <property type="entry name" value="RNase_J_2"/>
</dbReference>
<accession>A0A1G2FTG7</accession>
<dbReference type="GO" id="GO:0006364">
    <property type="term" value="P:rRNA processing"/>
    <property type="evidence" value="ECO:0007669"/>
    <property type="project" value="UniProtKB-UniRule"/>
</dbReference>
<dbReference type="PIRSF" id="PIRSF004803">
    <property type="entry name" value="RnjA"/>
    <property type="match status" value="1"/>
</dbReference>
<evidence type="ECO:0000256" key="3">
    <source>
        <dbReference type="ARBA" id="ARBA00022839"/>
    </source>
</evidence>
<dbReference type="SUPFAM" id="SSF56281">
    <property type="entry name" value="Metallo-hydrolase/oxidoreductase"/>
    <property type="match status" value="1"/>
</dbReference>
<protein>
    <recommendedName>
        <fullName evidence="5">Ribonuclease J</fullName>
        <shortName evidence="5">RNase J</shortName>
        <ecNumber evidence="5">3.1.-.-</ecNumber>
    </recommendedName>
</protein>
<feature type="binding site" evidence="7">
    <location>
        <begin position="367"/>
        <end position="371"/>
    </location>
    <ligand>
        <name>substrate</name>
    </ligand>
</feature>
<name>A0A1G2FTG7_9BACT</name>
<comment type="similarity">
    <text evidence="5">Belongs to the metallo-beta-lactamase superfamily. RNA-metabolizing metallo-beta-lactamase-like family. Bacterial RNase J subfamily.</text>
</comment>
<dbReference type="InterPro" id="IPR001279">
    <property type="entry name" value="Metallo-B-lactamas"/>
</dbReference>
<organism evidence="10 11">
    <name type="scientific">Candidatus Ryanbacteria bacterium RIFCSPHIGHO2_01_45_13</name>
    <dbReference type="NCBI Taxonomy" id="1802112"/>
    <lineage>
        <taxon>Bacteria</taxon>
        <taxon>Candidatus Ryaniibacteriota</taxon>
    </lineage>
</organism>
<comment type="subcellular location">
    <subcellularLocation>
        <location evidence="5">Cytoplasm</location>
    </subcellularLocation>
</comment>
<feature type="binding site" evidence="8">
    <location>
        <position position="75"/>
    </location>
    <ligand>
        <name>Zn(2+)</name>
        <dbReference type="ChEBI" id="CHEBI:29105"/>
        <label>1</label>
        <note>catalytic</note>
    </ligand>
</feature>
<feature type="domain" description="Metallo-beta-lactamase" evidence="9">
    <location>
        <begin position="13"/>
        <end position="198"/>
    </location>
</feature>
<feature type="binding site" evidence="8">
    <location>
        <position position="77"/>
    </location>
    <ligand>
        <name>Zn(2+)</name>
        <dbReference type="ChEBI" id="CHEBI:29105"/>
        <label>1</label>
        <note>catalytic</note>
    </ligand>
</feature>
<dbReference type="Pfam" id="PF12706">
    <property type="entry name" value="Lactamase_B_2"/>
    <property type="match status" value="1"/>
</dbReference>
<dbReference type="Pfam" id="PF17770">
    <property type="entry name" value="RNase_J_C"/>
    <property type="match status" value="1"/>
</dbReference>
<reference evidence="10 11" key="1">
    <citation type="journal article" date="2016" name="Nat. Commun.">
        <title>Thousands of microbial genomes shed light on interconnected biogeochemical processes in an aquifer system.</title>
        <authorList>
            <person name="Anantharaman K."/>
            <person name="Brown C.T."/>
            <person name="Hug L.A."/>
            <person name="Sharon I."/>
            <person name="Castelle C.J."/>
            <person name="Probst A.J."/>
            <person name="Thomas B.C."/>
            <person name="Singh A."/>
            <person name="Wilkins M.J."/>
            <person name="Karaoz U."/>
            <person name="Brodie E.L."/>
            <person name="Williams K.H."/>
            <person name="Hubbard S.S."/>
            <person name="Banfield J.F."/>
        </authorList>
    </citation>
    <scope>NUCLEOTIDE SEQUENCE [LARGE SCALE GENOMIC DNA]</scope>
</reference>
<feature type="binding site" evidence="8">
    <location>
        <position position="78"/>
    </location>
    <ligand>
        <name>Zn(2+)</name>
        <dbReference type="ChEBI" id="CHEBI:29105"/>
        <label>2</label>
        <note>catalytic</note>
    </ligand>
</feature>
<dbReference type="PANTHER" id="PTHR43694:SF1">
    <property type="entry name" value="RIBONUCLEASE J"/>
    <property type="match status" value="1"/>
</dbReference>
<keyword evidence="3 5" id="KW-0269">Exonuclease</keyword>
<evidence type="ECO:0000313" key="11">
    <source>
        <dbReference type="Proteomes" id="UP000176700"/>
    </source>
</evidence>
<dbReference type="InterPro" id="IPR041636">
    <property type="entry name" value="RNase_J_C"/>
</dbReference>
<evidence type="ECO:0000256" key="5">
    <source>
        <dbReference type="HAMAP-Rule" id="MF_01491"/>
    </source>
</evidence>
<keyword evidence="8" id="KW-0106">Calcium</keyword>
<dbReference type="GO" id="GO:0005737">
    <property type="term" value="C:cytoplasm"/>
    <property type="evidence" value="ECO:0007669"/>
    <property type="project" value="UniProtKB-SubCell"/>
</dbReference>
<dbReference type="InterPro" id="IPR055132">
    <property type="entry name" value="RNase_J_b_CASP"/>
</dbReference>
<feature type="binding site" evidence="8">
    <location>
        <position position="48"/>
    </location>
    <ligand>
        <name>Ca(2+)</name>
        <dbReference type="ChEBI" id="CHEBI:29108"/>
    </ligand>
</feature>
<keyword evidence="1 5" id="KW-0963">Cytoplasm</keyword>
<dbReference type="GO" id="GO:0008270">
    <property type="term" value="F:zinc ion binding"/>
    <property type="evidence" value="ECO:0007669"/>
    <property type="project" value="InterPro"/>
</dbReference>
<evidence type="ECO:0000256" key="2">
    <source>
        <dbReference type="ARBA" id="ARBA00022722"/>
    </source>
</evidence>
<evidence type="ECO:0000256" key="8">
    <source>
        <dbReference type="PIRSR" id="PIRSR004803-3"/>
    </source>
</evidence>
<dbReference type="Pfam" id="PF22505">
    <property type="entry name" value="RNase_J_b_CASP"/>
    <property type="match status" value="1"/>
</dbReference>
<dbReference type="SMART" id="SM00849">
    <property type="entry name" value="Lactamase_B"/>
    <property type="match status" value="1"/>
</dbReference>
<proteinExistence type="inferred from homology"/>
<dbReference type="GO" id="GO:0004521">
    <property type="term" value="F:RNA endonuclease activity"/>
    <property type="evidence" value="ECO:0007669"/>
    <property type="project" value="UniProtKB-UniRule"/>
</dbReference>
<dbReference type="Gene3D" id="3.60.15.10">
    <property type="entry name" value="Ribonuclease Z/Hydroxyacylglutathione hydrolase-like"/>
    <property type="match status" value="1"/>
</dbReference>
<dbReference type="Gene3D" id="3.10.20.580">
    <property type="match status" value="1"/>
</dbReference>
<evidence type="ECO:0000256" key="6">
    <source>
        <dbReference type="PIRSR" id="PIRSR004803-1"/>
    </source>
</evidence>
<dbReference type="PANTHER" id="PTHR43694">
    <property type="entry name" value="RIBONUCLEASE J"/>
    <property type="match status" value="1"/>
</dbReference>
<keyword evidence="4 5" id="KW-0694">RNA-binding</keyword>
<dbReference type="HAMAP" id="MF_01491">
    <property type="entry name" value="RNase_J_bact"/>
    <property type="match status" value="1"/>
</dbReference>
<keyword evidence="8" id="KW-0862">Zinc</keyword>
<sequence>MRIVPLGGLEEVGRNMMYIEYVDNTSAHHGDIIIIDMGLQFPEENMPGIDYIVPQVASLIPKRKNIKGVIITHAHYDHIGAIPHLMPELGAKIPMYGTDITIAIIKKRQDDFKNGRHELNLKEINNNTKLQLGAFHVEFYGVSHNVPGSVGVIINSPVGTLIHTGDFKLDLKSDIAGHTEIEKIKSLGEKNVLLLMSDSTNAPQTGHQFSEVEIQTEIEKIMQNAKGKLYFATFASLLGRINEIIQLAQKYKKKVAIDGRSMKTNIAIATELGYMKYDPKIIIPVEKVKEYPDNKVIILVTGAQGEGQAVLMRVVNKRHKCLRIEPGDTVVFSSSVIPGNERSVQALTDKLYRDGAEVVNYRMLDIHAGGHAKQEDLKLMIQLIKPHYFMPIEGNHSFLKIHARLASELNLKKEQILVADNGQVVVATKDLVTLTDERVPANYVMVDGLGVGDVQEVVLRDRQAMAEDGIFVIITVVDAQTGKVRGSPDIISRGFVYLRESKELIFETRKRIRKTVEDITQEMHPINFQYIKESLRDKIGQFLFQKTERRPMVLPVIIEV</sequence>